<protein>
    <submittedName>
        <fullName evidence="8">Na(+) H(+) antiporter subunit A</fullName>
    </submittedName>
</protein>
<feature type="transmembrane region" description="Helical" evidence="5">
    <location>
        <begin position="276"/>
        <end position="298"/>
    </location>
</feature>
<evidence type="ECO:0000259" key="7">
    <source>
        <dbReference type="Pfam" id="PF00662"/>
    </source>
</evidence>
<name>A0A3B0V6T0_9ZZZZ</name>
<feature type="transmembrane region" description="Helical" evidence="5">
    <location>
        <begin position="6"/>
        <end position="26"/>
    </location>
</feature>
<keyword evidence="3 5" id="KW-1133">Transmembrane helix</keyword>
<dbReference type="PRINTS" id="PR01434">
    <property type="entry name" value="NADHDHGNASE5"/>
</dbReference>
<evidence type="ECO:0000256" key="3">
    <source>
        <dbReference type="ARBA" id="ARBA00022989"/>
    </source>
</evidence>
<feature type="transmembrane region" description="Helical" evidence="5">
    <location>
        <begin position="455"/>
        <end position="476"/>
    </location>
</feature>
<feature type="transmembrane region" description="Helical" evidence="5">
    <location>
        <begin position="115"/>
        <end position="142"/>
    </location>
</feature>
<dbReference type="PANTHER" id="PTHR43373">
    <property type="entry name" value="NA(+)/H(+) ANTIPORTER SUBUNIT"/>
    <property type="match status" value="1"/>
</dbReference>
<dbReference type="GO" id="GO:0016020">
    <property type="term" value="C:membrane"/>
    <property type="evidence" value="ECO:0007669"/>
    <property type="project" value="UniProtKB-SubCell"/>
</dbReference>
<dbReference type="AlphaFoldDB" id="A0A3B0V6T0"/>
<evidence type="ECO:0000256" key="1">
    <source>
        <dbReference type="ARBA" id="ARBA00004141"/>
    </source>
</evidence>
<feature type="domain" description="NADH:quinone oxidoreductase/Mrp antiporter transmembrane" evidence="6">
    <location>
        <begin position="132"/>
        <end position="424"/>
    </location>
</feature>
<evidence type="ECO:0000259" key="6">
    <source>
        <dbReference type="Pfam" id="PF00361"/>
    </source>
</evidence>
<feature type="transmembrane region" description="Helical" evidence="5">
    <location>
        <begin position="81"/>
        <end position="103"/>
    </location>
</feature>
<feature type="transmembrane region" description="Helical" evidence="5">
    <location>
        <begin position="201"/>
        <end position="223"/>
    </location>
</feature>
<dbReference type="InterPro" id="IPR001750">
    <property type="entry name" value="ND/Mrp_TM"/>
</dbReference>
<comment type="subcellular location">
    <subcellularLocation>
        <location evidence="1">Membrane</location>
        <topology evidence="1">Multi-pass membrane protein</topology>
    </subcellularLocation>
</comment>
<gene>
    <name evidence="8" type="ORF">MNBD_DELTA02-1083</name>
</gene>
<evidence type="ECO:0000313" key="8">
    <source>
        <dbReference type="EMBL" id="VAW39298.1"/>
    </source>
</evidence>
<dbReference type="InterPro" id="IPR050616">
    <property type="entry name" value="CPA3_Na-H_Antiporter_A"/>
</dbReference>
<feature type="transmembrane region" description="Helical" evidence="5">
    <location>
        <begin position="168"/>
        <end position="189"/>
    </location>
</feature>
<dbReference type="NCBIfam" id="NF006236">
    <property type="entry name" value="PRK08375.1-1"/>
    <property type="match status" value="1"/>
</dbReference>
<evidence type="ECO:0000256" key="5">
    <source>
        <dbReference type="SAM" id="Phobius"/>
    </source>
</evidence>
<dbReference type="Pfam" id="PF00361">
    <property type="entry name" value="Proton_antipo_M"/>
    <property type="match status" value="1"/>
</dbReference>
<feature type="transmembrane region" description="Helical" evidence="5">
    <location>
        <begin position="415"/>
        <end position="435"/>
    </location>
</feature>
<organism evidence="8">
    <name type="scientific">hydrothermal vent metagenome</name>
    <dbReference type="NCBI Taxonomy" id="652676"/>
    <lineage>
        <taxon>unclassified sequences</taxon>
        <taxon>metagenomes</taxon>
        <taxon>ecological metagenomes</taxon>
    </lineage>
</organism>
<dbReference type="Pfam" id="PF00662">
    <property type="entry name" value="Proton_antipo_N"/>
    <property type="match status" value="1"/>
</dbReference>
<feature type="domain" description="NADH-Ubiquinone oxidoreductase (complex I) chain 5 N-terminal" evidence="7">
    <location>
        <begin position="72"/>
        <end position="116"/>
    </location>
</feature>
<feature type="transmembrane region" description="Helical" evidence="5">
    <location>
        <begin position="318"/>
        <end position="336"/>
    </location>
</feature>
<dbReference type="InterPro" id="IPR001516">
    <property type="entry name" value="Proton_antipo_N"/>
</dbReference>
<dbReference type="EMBL" id="UOEZ01000085">
    <property type="protein sequence ID" value="VAW39298.1"/>
    <property type="molecule type" value="Genomic_DNA"/>
</dbReference>
<dbReference type="PANTHER" id="PTHR43373:SF1">
    <property type="entry name" value="NA(+)_H(+) ANTIPORTER SUBUNIT A"/>
    <property type="match status" value="1"/>
</dbReference>
<sequence>METIVSIKPLFATLIPAVSVILILLSRKSPNLREAWSFIAAISTFLIVVSMLPFIMNGGIIEYTAFTILPGIEFKLRVDGLGIFFALTASFLWILATAYSIGYMRAEKENSQTRYFSCFAVAICSAIGVAFAANLFVLYLFYEVLSITTYPLVAHHEDDAAFAGSHKYVTYLVGLAKTALLAAIIITYMTTGTLDFRVGGIYNTGMPALLVTISYICFLVGFAKSGMMPFHNWLPGAMVAPTPVSALLHAVAVVKVGVFSVVRIMISVYGFQVMDFFHLGLPTAIFASVTITLASIIALTKNDLKARLAYSTISQLSYIIFGVALLSPSGALGGIIHIGNHAISKITLFFCAGSIYVASHIREVDRLDGIATKMPFTMAAFTIGAFSMISVPLTAGFTSKWFLTLGTMEVESMGLLMVLLASTVLNAAYFLPVVYRAYFRPAPIGDPHFDRIKEAPPFVVVPLSITALLTVFFGIYPDLFISIIKTFLAGVV</sequence>
<evidence type="ECO:0000256" key="2">
    <source>
        <dbReference type="ARBA" id="ARBA00022692"/>
    </source>
</evidence>
<accession>A0A3B0V6T0</accession>
<keyword evidence="2 5" id="KW-0812">Transmembrane</keyword>
<reference evidence="8" key="1">
    <citation type="submission" date="2018-06" db="EMBL/GenBank/DDBJ databases">
        <authorList>
            <person name="Zhirakovskaya E."/>
        </authorList>
    </citation>
    <scope>NUCLEOTIDE SEQUENCE</scope>
</reference>
<proteinExistence type="predicted"/>
<evidence type="ECO:0000256" key="4">
    <source>
        <dbReference type="ARBA" id="ARBA00023136"/>
    </source>
</evidence>
<feature type="transmembrane region" description="Helical" evidence="5">
    <location>
        <begin position="243"/>
        <end position="264"/>
    </location>
</feature>
<keyword evidence="4 5" id="KW-0472">Membrane</keyword>
<feature type="transmembrane region" description="Helical" evidence="5">
    <location>
        <begin position="38"/>
        <end position="61"/>
    </location>
</feature>
<feature type="transmembrane region" description="Helical" evidence="5">
    <location>
        <begin position="381"/>
        <end position="403"/>
    </location>
</feature>